<feature type="transmembrane region" description="Helical" evidence="1">
    <location>
        <begin position="137"/>
        <end position="153"/>
    </location>
</feature>
<feature type="transmembrane region" description="Helical" evidence="1">
    <location>
        <begin position="199"/>
        <end position="219"/>
    </location>
</feature>
<dbReference type="EMBL" id="CP034951">
    <property type="protein sequence ID" value="QAA82194.1"/>
    <property type="molecule type" value="Genomic_DNA"/>
</dbReference>
<keyword evidence="1" id="KW-0472">Membrane</keyword>
<feature type="transmembrane region" description="Helical" evidence="1">
    <location>
        <begin position="50"/>
        <end position="67"/>
    </location>
</feature>
<gene>
    <name evidence="2" type="ORF">EI546_10870</name>
</gene>
<evidence type="ECO:0000313" key="3">
    <source>
        <dbReference type="Proteomes" id="UP000285517"/>
    </source>
</evidence>
<feature type="transmembrane region" description="Helical" evidence="1">
    <location>
        <begin position="6"/>
        <end position="38"/>
    </location>
</feature>
<keyword evidence="1" id="KW-1133">Transmembrane helix</keyword>
<dbReference type="AlphaFoldDB" id="A0A410G4J3"/>
<evidence type="ECO:0008006" key="4">
    <source>
        <dbReference type="Google" id="ProtNLM"/>
    </source>
</evidence>
<dbReference type="Proteomes" id="UP000285517">
    <property type="component" value="Chromosome"/>
</dbReference>
<proteinExistence type="predicted"/>
<sequence>MKLFYQIVLVVLFLATAAITLSVLQAVCLMLLFFGVWIADKKGKLEIPHYVFAAFGIYAIFLIIGLLHNHPKASIDIKYPIFGFIFYLFLVNVRNLNMLRLLFIINAVVAVSYILIYLGIVPSLWHGSSIGMGGRVYGPPIIAIVLICFYYLYNKRGFDLPLAISFLLAMIYLFLTSNLMNLVTAGALLALIVIDFRKLFNPGFIIGFALLIAGAIAFFNSDLTPDAIKEKLPYVLKPWEYASLKTRILDLQTALRAEDFSTSEKLIGKGFGVSTTVYRENVIAQSFSMNYTFREIDNGFYYIYHRGGYILLFLFLAVHIYLIKIIPGTKAKLGFIVIALFTNLLSIHYFTYVFYMVVPYLILESHRLKRNLSLNPVVDEE</sequence>
<dbReference type="OrthoDB" id="1420188at2"/>
<evidence type="ECO:0000256" key="1">
    <source>
        <dbReference type="SAM" id="Phobius"/>
    </source>
</evidence>
<protein>
    <recommendedName>
        <fullName evidence="4">O-antigen ligase domain-containing protein</fullName>
    </recommendedName>
</protein>
<accession>A0A410G4J3</accession>
<organism evidence="2 3">
    <name type="scientific">Aequorivita ciconiae</name>
    <dbReference type="NCBI Taxonomy" id="2494375"/>
    <lineage>
        <taxon>Bacteria</taxon>
        <taxon>Pseudomonadati</taxon>
        <taxon>Bacteroidota</taxon>
        <taxon>Flavobacteriia</taxon>
        <taxon>Flavobacteriales</taxon>
        <taxon>Flavobacteriaceae</taxon>
        <taxon>Aequorivita</taxon>
    </lineage>
</organism>
<name>A0A410G4J3_9FLAO</name>
<dbReference type="KEGG" id="aev:EI546_10870"/>
<feature type="transmembrane region" description="Helical" evidence="1">
    <location>
        <begin position="333"/>
        <end position="363"/>
    </location>
</feature>
<feature type="transmembrane region" description="Helical" evidence="1">
    <location>
        <begin position="79"/>
        <end position="96"/>
    </location>
</feature>
<evidence type="ECO:0000313" key="2">
    <source>
        <dbReference type="EMBL" id="QAA82194.1"/>
    </source>
</evidence>
<feature type="transmembrane region" description="Helical" evidence="1">
    <location>
        <begin position="160"/>
        <end position="193"/>
    </location>
</feature>
<feature type="transmembrane region" description="Helical" evidence="1">
    <location>
        <begin position="309"/>
        <end position="327"/>
    </location>
</feature>
<dbReference type="RefSeq" id="WP_128250567.1">
    <property type="nucleotide sequence ID" value="NZ_CP034951.1"/>
</dbReference>
<reference evidence="2 3" key="1">
    <citation type="submission" date="2019-01" db="EMBL/GenBank/DDBJ databases">
        <title>Complete genome sequencing of Aequorivita sp. H23M31.</title>
        <authorList>
            <person name="Bae J.-W."/>
        </authorList>
    </citation>
    <scope>NUCLEOTIDE SEQUENCE [LARGE SCALE GENOMIC DNA]</scope>
    <source>
        <strain evidence="2 3">H23M31</strain>
    </source>
</reference>
<feature type="transmembrane region" description="Helical" evidence="1">
    <location>
        <begin position="103"/>
        <end position="125"/>
    </location>
</feature>
<keyword evidence="1" id="KW-0812">Transmembrane</keyword>
<keyword evidence="3" id="KW-1185">Reference proteome</keyword>